<name>A0ABR2V2N3_9PEZI</name>
<feature type="compositionally biased region" description="Basic residues" evidence="1">
    <location>
        <begin position="92"/>
        <end position="106"/>
    </location>
</feature>
<sequence>MSSDSKPKMSARDLELAGLVWQCFETDPKVDYKKLAEIAGFKNPATASACWLPVKKKLMAAASGATKATPKSAKRKKDAAAHEDDEEETPIKKVRAKASTKPKTKATAKAQVHSAANDELDEDKVAETGEDIDARIKAEEGFNYGEA</sequence>
<feature type="region of interest" description="Disordered" evidence="1">
    <location>
        <begin position="62"/>
        <end position="147"/>
    </location>
</feature>
<gene>
    <name evidence="2" type="ORF">SUNI508_00930</name>
</gene>
<dbReference type="EMBL" id="JARVKF010000223">
    <property type="protein sequence ID" value="KAK9420839.1"/>
    <property type="molecule type" value="Genomic_DNA"/>
</dbReference>
<keyword evidence="3" id="KW-1185">Reference proteome</keyword>
<evidence type="ECO:0000313" key="2">
    <source>
        <dbReference type="EMBL" id="KAK9420839.1"/>
    </source>
</evidence>
<comment type="caution">
    <text evidence="2">The sequence shown here is derived from an EMBL/GenBank/DDBJ whole genome shotgun (WGS) entry which is preliminary data.</text>
</comment>
<organism evidence="2 3">
    <name type="scientific">Seiridium unicorne</name>
    <dbReference type="NCBI Taxonomy" id="138068"/>
    <lineage>
        <taxon>Eukaryota</taxon>
        <taxon>Fungi</taxon>
        <taxon>Dikarya</taxon>
        <taxon>Ascomycota</taxon>
        <taxon>Pezizomycotina</taxon>
        <taxon>Sordariomycetes</taxon>
        <taxon>Xylariomycetidae</taxon>
        <taxon>Amphisphaeriales</taxon>
        <taxon>Sporocadaceae</taxon>
        <taxon>Seiridium</taxon>
    </lineage>
</organism>
<feature type="compositionally biased region" description="Basic and acidic residues" evidence="1">
    <location>
        <begin position="123"/>
        <end position="140"/>
    </location>
</feature>
<proteinExistence type="predicted"/>
<evidence type="ECO:0000313" key="3">
    <source>
        <dbReference type="Proteomes" id="UP001408356"/>
    </source>
</evidence>
<protein>
    <submittedName>
        <fullName evidence="2">Uncharacterized protein</fullName>
    </submittedName>
</protein>
<evidence type="ECO:0000256" key="1">
    <source>
        <dbReference type="SAM" id="MobiDB-lite"/>
    </source>
</evidence>
<accession>A0ABR2V2N3</accession>
<reference evidence="2 3" key="1">
    <citation type="journal article" date="2024" name="J. Plant Pathol.">
        <title>Sequence and assembly of the genome of Seiridium unicorne, isolate CBS 538.82, causal agent of cypress canker disease.</title>
        <authorList>
            <person name="Scali E."/>
            <person name="Rocca G.D."/>
            <person name="Danti R."/>
            <person name="Garbelotto M."/>
            <person name="Barberini S."/>
            <person name="Baroncelli R."/>
            <person name="Emiliani G."/>
        </authorList>
    </citation>
    <scope>NUCLEOTIDE SEQUENCE [LARGE SCALE GENOMIC DNA]</scope>
    <source>
        <strain evidence="2 3">BM-138-508</strain>
    </source>
</reference>
<dbReference type="Proteomes" id="UP001408356">
    <property type="component" value="Unassembled WGS sequence"/>
</dbReference>